<keyword evidence="3" id="KW-1185">Reference proteome</keyword>
<dbReference type="EMBL" id="PQGD01000014">
    <property type="protein sequence ID" value="POP46506.1"/>
    <property type="molecule type" value="Genomic_DNA"/>
</dbReference>
<dbReference type="AlphaFoldDB" id="A0A2P5GLV5"/>
<organism evidence="2 4">
    <name type="scientific">Superficieibacter electus</name>
    <dbReference type="NCBI Taxonomy" id="2022662"/>
    <lineage>
        <taxon>Bacteria</taxon>
        <taxon>Pseudomonadati</taxon>
        <taxon>Pseudomonadota</taxon>
        <taxon>Gammaproteobacteria</taxon>
        <taxon>Enterobacterales</taxon>
        <taxon>Enterobacteriaceae</taxon>
        <taxon>Superficieibacter</taxon>
    </lineage>
</organism>
<dbReference type="RefSeq" id="WP_103677329.1">
    <property type="nucleotide sequence ID" value="NZ_PQGD01000014.1"/>
</dbReference>
<accession>A0A2P5GLV5</accession>
<dbReference type="InterPro" id="IPR038042">
    <property type="entry name" value="Gp37-like"/>
</dbReference>
<dbReference type="EMBL" id="PQGE01000016">
    <property type="protein sequence ID" value="POP43011.1"/>
    <property type="molecule type" value="Genomic_DNA"/>
</dbReference>
<evidence type="ECO:0008006" key="5">
    <source>
        <dbReference type="Google" id="ProtNLM"/>
    </source>
</evidence>
<sequence>METPAVINAILAQLQQQLPALATRFMPVCPPSFVPEELRETVVLSYPGADFTPPQSTDAGVQTRTLHFLATVITPEDQNPLHLLDRVRQALGGLAIVNGECPLWLVSEKYDGLANGFWRYALELAIRMVFIPCQEGNDLPVLTQVNYEEMQ</sequence>
<protein>
    <recommendedName>
        <fullName evidence="5">Gp37 protein</fullName>
    </recommendedName>
</protein>
<evidence type="ECO:0000313" key="4">
    <source>
        <dbReference type="Proteomes" id="UP000247005"/>
    </source>
</evidence>
<dbReference type="Proteomes" id="UP000247005">
    <property type="component" value="Unassembled WGS sequence"/>
</dbReference>
<dbReference type="InterPro" id="IPR035934">
    <property type="entry name" value="Phage_tail_protein-like_sf"/>
</dbReference>
<dbReference type="InterPro" id="IPR018602">
    <property type="entry name" value="Gp37/STM4215"/>
</dbReference>
<name>A0A2P5GLV5_9ENTR</name>
<evidence type="ECO:0000313" key="1">
    <source>
        <dbReference type="EMBL" id="POP43011.1"/>
    </source>
</evidence>
<dbReference type="Pfam" id="PF09646">
    <property type="entry name" value="Gp37"/>
    <property type="match status" value="1"/>
</dbReference>
<reference evidence="3 4" key="1">
    <citation type="submission" date="2018-01" db="EMBL/GenBank/DDBJ databases">
        <title>Superficieibacter electus gen. nov., sp. nov., an extended-spectrum beta-lactamase possessing member of the Enterobacteriaceae family, isolated from intensive care unit surfaces.</title>
        <authorList>
            <person name="Potter R.F."/>
            <person name="D'Souza A.W."/>
        </authorList>
    </citation>
    <scope>NUCLEOTIDE SEQUENCE [LARGE SCALE GENOMIC DNA]</scope>
    <source>
        <strain evidence="2 4">BP-1</strain>
        <strain evidence="1 3">BP-2</strain>
    </source>
</reference>
<gene>
    <name evidence="2" type="ORF">CHU32_17450</name>
    <name evidence="1" type="ORF">CHU33_17350</name>
</gene>
<evidence type="ECO:0000313" key="2">
    <source>
        <dbReference type="EMBL" id="POP46506.1"/>
    </source>
</evidence>
<dbReference type="Gene3D" id="3.30.2000.10">
    <property type="entry name" value="Phage tail protein-like"/>
    <property type="match status" value="1"/>
</dbReference>
<dbReference type="SUPFAM" id="SSF143749">
    <property type="entry name" value="Phage tail protein-like"/>
    <property type="match status" value="1"/>
</dbReference>
<evidence type="ECO:0000313" key="3">
    <source>
        <dbReference type="Proteomes" id="UP000237073"/>
    </source>
</evidence>
<dbReference type="Proteomes" id="UP000237073">
    <property type="component" value="Unassembled WGS sequence"/>
</dbReference>
<comment type="caution">
    <text evidence="2">The sequence shown here is derived from an EMBL/GenBank/DDBJ whole genome shotgun (WGS) entry which is preliminary data.</text>
</comment>
<proteinExistence type="predicted"/>
<dbReference type="OrthoDB" id="8612631at2"/>